<comment type="caution">
    <text evidence="2">The sequence shown here is derived from an EMBL/GenBank/DDBJ whole genome shotgun (WGS) entry which is preliminary data.</text>
</comment>
<protein>
    <recommendedName>
        <fullName evidence="4">Transmembrane protein</fullName>
    </recommendedName>
</protein>
<proteinExistence type="predicted"/>
<feature type="transmembrane region" description="Helical" evidence="1">
    <location>
        <begin position="235"/>
        <end position="263"/>
    </location>
</feature>
<dbReference type="AlphaFoldDB" id="K0V5Z7"/>
<feature type="transmembrane region" description="Helical" evidence="1">
    <location>
        <begin position="86"/>
        <end position="104"/>
    </location>
</feature>
<accession>K0V5Z7</accession>
<keyword evidence="1" id="KW-0812">Transmembrane</keyword>
<dbReference type="HOGENOM" id="CLU_048548_0_0_11"/>
<dbReference type="Proteomes" id="UP000006072">
    <property type="component" value="Unassembled WGS sequence"/>
</dbReference>
<feature type="transmembrane region" description="Helical" evidence="1">
    <location>
        <begin position="172"/>
        <end position="191"/>
    </location>
</feature>
<evidence type="ECO:0008006" key="4">
    <source>
        <dbReference type="Google" id="ProtNLM"/>
    </source>
</evidence>
<evidence type="ECO:0000313" key="2">
    <source>
        <dbReference type="EMBL" id="EJZ10243.1"/>
    </source>
</evidence>
<dbReference type="RefSeq" id="WP_003931975.1">
    <property type="nucleotide sequence ID" value="NZ_JH814695.1"/>
</dbReference>
<keyword evidence="1" id="KW-0472">Membrane</keyword>
<evidence type="ECO:0000256" key="1">
    <source>
        <dbReference type="SAM" id="Phobius"/>
    </source>
</evidence>
<reference evidence="2 3" key="1">
    <citation type="journal article" date="2012" name="J. Bacteriol.">
        <title>Complete Genome Sequence of Mycobacterium vaccae Type Strain ATCC 25954.</title>
        <authorList>
            <person name="Ho Y.S."/>
            <person name="Adroub S.A."/>
            <person name="Abadi M."/>
            <person name="Al Alwan B."/>
            <person name="Alkhateeb R."/>
            <person name="Gao G."/>
            <person name="Ragab A."/>
            <person name="Ali S."/>
            <person name="van Soolingen D."/>
            <person name="Bitter W."/>
            <person name="Pain A."/>
            <person name="Abdallah A.M."/>
        </authorList>
    </citation>
    <scope>NUCLEOTIDE SEQUENCE [LARGE SCALE GENOMIC DNA]</scope>
    <source>
        <strain evidence="2 3">ATCC 25954</strain>
    </source>
</reference>
<gene>
    <name evidence="2" type="ORF">MVAC_10076</name>
</gene>
<evidence type="ECO:0000313" key="3">
    <source>
        <dbReference type="Proteomes" id="UP000006072"/>
    </source>
</evidence>
<sequence length="428" mass="47891">MNSLLRPFVLCVRYWPQLAACYLLGMLGRRGAIELAAWAGHDNDVWASLIMPLAGLARLGSYVAMFFVLRSAIPVLAALPRRSARGIDVFSTVIVPFFAIYLAWKLFAEDWIAFQARALEYRIDDAVATPGVTELHPETLPVSALTWALIFAALALRYALSRFKDSLPAWMITVRVYVDALWVFLGVSFAASKDLTFFINPTGWLAERRIVVWFNETRADLFSHLRPLELLWDTAAWAVSTVFGGATIPLLWLAVGAIIYGVTMPEDWRGAARRVAGRRADRVFEVAAAREHQVRARWSRLPDVHRSEARDWVLSRLGNYRTIVDSARLILHGGVLALSLYVLGYLGLAWSDMAGSFYRPEVRAGYLFRGVAWAVGPHAMSFWDWAQPALVFVSHLIIEPLRVCLIASTVAYCLEHVRPKDATTASAP</sequence>
<dbReference type="EMBL" id="ALQA01000016">
    <property type="protein sequence ID" value="EJZ10243.1"/>
    <property type="molecule type" value="Genomic_DNA"/>
</dbReference>
<name>K0V5Z7_MYCVA</name>
<feature type="transmembrane region" description="Helical" evidence="1">
    <location>
        <begin position="140"/>
        <end position="160"/>
    </location>
</feature>
<dbReference type="eggNOG" id="ENOG502Z9S9">
    <property type="taxonomic scope" value="Bacteria"/>
</dbReference>
<organism evidence="2 3">
    <name type="scientific">Mycolicibacterium vaccae ATCC 25954</name>
    <dbReference type="NCBI Taxonomy" id="1194972"/>
    <lineage>
        <taxon>Bacteria</taxon>
        <taxon>Bacillati</taxon>
        <taxon>Actinomycetota</taxon>
        <taxon>Actinomycetes</taxon>
        <taxon>Mycobacteriales</taxon>
        <taxon>Mycobacteriaceae</taxon>
        <taxon>Mycolicibacterium</taxon>
    </lineage>
</organism>
<keyword evidence="3" id="KW-1185">Reference proteome</keyword>
<keyword evidence="1" id="KW-1133">Transmembrane helix</keyword>
<dbReference type="PATRIC" id="fig|1194972.3.peg.2021"/>
<feature type="transmembrane region" description="Helical" evidence="1">
    <location>
        <begin position="329"/>
        <end position="350"/>
    </location>
</feature>